<proteinExistence type="predicted"/>
<dbReference type="AlphaFoldDB" id="A0A9P9DNS7"/>
<evidence type="ECO:0000313" key="4">
    <source>
        <dbReference type="Proteomes" id="UP000700596"/>
    </source>
</evidence>
<organism evidence="3 4">
    <name type="scientific">Dendryphion nanum</name>
    <dbReference type="NCBI Taxonomy" id="256645"/>
    <lineage>
        <taxon>Eukaryota</taxon>
        <taxon>Fungi</taxon>
        <taxon>Dikarya</taxon>
        <taxon>Ascomycota</taxon>
        <taxon>Pezizomycotina</taxon>
        <taxon>Dothideomycetes</taxon>
        <taxon>Pleosporomycetidae</taxon>
        <taxon>Pleosporales</taxon>
        <taxon>Torulaceae</taxon>
        <taxon>Dendryphion</taxon>
    </lineage>
</organism>
<name>A0A9P9DNS7_9PLEO</name>
<dbReference type="PANTHER" id="PTHR33178">
    <property type="match status" value="1"/>
</dbReference>
<feature type="domain" description="Stress-response A/B barrel" evidence="2">
    <location>
        <begin position="3"/>
        <end position="105"/>
    </location>
</feature>
<keyword evidence="4" id="KW-1185">Reference proteome</keyword>
<protein>
    <recommendedName>
        <fullName evidence="2">Stress-response A/B barrel domain-containing protein</fullName>
    </recommendedName>
</protein>
<dbReference type="Pfam" id="PF07876">
    <property type="entry name" value="Dabb"/>
    <property type="match status" value="1"/>
</dbReference>
<dbReference type="Gene3D" id="3.30.70.100">
    <property type="match status" value="1"/>
</dbReference>
<dbReference type="PROSITE" id="PS51502">
    <property type="entry name" value="S_R_A_B_BARREL"/>
    <property type="match status" value="1"/>
</dbReference>
<comment type="caution">
    <text evidence="3">The sequence shown here is derived from an EMBL/GenBank/DDBJ whole genome shotgun (WGS) entry which is preliminary data.</text>
</comment>
<dbReference type="SUPFAM" id="SSF54909">
    <property type="entry name" value="Dimeric alpha+beta barrel"/>
    <property type="match status" value="1"/>
</dbReference>
<reference evidence="3" key="1">
    <citation type="journal article" date="2021" name="Nat. Commun.">
        <title>Genetic determinants of endophytism in the Arabidopsis root mycobiome.</title>
        <authorList>
            <person name="Mesny F."/>
            <person name="Miyauchi S."/>
            <person name="Thiergart T."/>
            <person name="Pickel B."/>
            <person name="Atanasova L."/>
            <person name="Karlsson M."/>
            <person name="Huettel B."/>
            <person name="Barry K.W."/>
            <person name="Haridas S."/>
            <person name="Chen C."/>
            <person name="Bauer D."/>
            <person name="Andreopoulos W."/>
            <person name="Pangilinan J."/>
            <person name="LaButti K."/>
            <person name="Riley R."/>
            <person name="Lipzen A."/>
            <person name="Clum A."/>
            <person name="Drula E."/>
            <person name="Henrissat B."/>
            <person name="Kohler A."/>
            <person name="Grigoriev I.V."/>
            <person name="Martin F.M."/>
            <person name="Hacquard S."/>
        </authorList>
    </citation>
    <scope>NUCLEOTIDE SEQUENCE</scope>
    <source>
        <strain evidence="3">MPI-CAGE-CH-0243</strain>
    </source>
</reference>
<sequence>MTIVHIVLFEFKSSAPAEKVVEAVQSMLDLREKCIHPTTQRPYIKSFEGGKNNSPEGHAGGLTHGFVVEFNNEEDRDYYINNDPAHRSFINFVGGILEKVRVLDFAPGKF</sequence>
<dbReference type="InterPro" id="IPR013097">
    <property type="entry name" value="Dabb"/>
</dbReference>
<dbReference type="InterPro" id="IPR011008">
    <property type="entry name" value="Dimeric_a/b-barrel"/>
</dbReference>
<dbReference type="EMBL" id="JAGMWT010000009">
    <property type="protein sequence ID" value="KAH7122322.1"/>
    <property type="molecule type" value="Genomic_DNA"/>
</dbReference>
<dbReference type="SMART" id="SM00886">
    <property type="entry name" value="Dabb"/>
    <property type="match status" value="1"/>
</dbReference>
<dbReference type="OrthoDB" id="1601230at2759"/>
<comment type="subunit">
    <text evidence="1">Homodimer.</text>
</comment>
<evidence type="ECO:0000313" key="3">
    <source>
        <dbReference type="EMBL" id="KAH7122322.1"/>
    </source>
</evidence>
<evidence type="ECO:0000256" key="1">
    <source>
        <dbReference type="ARBA" id="ARBA00011738"/>
    </source>
</evidence>
<evidence type="ECO:0000259" key="2">
    <source>
        <dbReference type="PROSITE" id="PS51502"/>
    </source>
</evidence>
<accession>A0A9P9DNS7</accession>
<dbReference type="InterPro" id="IPR044662">
    <property type="entry name" value="HS1/DABB1-like"/>
</dbReference>
<dbReference type="PANTHER" id="PTHR33178:SF10">
    <property type="entry name" value="STRESS-RESPONSE A_B BARREL DOMAIN-CONTAINING PROTEIN"/>
    <property type="match status" value="1"/>
</dbReference>
<dbReference type="Proteomes" id="UP000700596">
    <property type="component" value="Unassembled WGS sequence"/>
</dbReference>
<gene>
    <name evidence="3" type="ORF">B0J11DRAFT_335725</name>
</gene>